<dbReference type="PANTHER" id="PTHR30250">
    <property type="entry name" value="PST FAMILY PREDICTED COLANIC ACID TRANSPORTER"/>
    <property type="match status" value="1"/>
</dbReference>
<dbReference type="PANTHER" id="PTHR30250:SF11">
    <property type="entry name" value="O-ANTIGEN TRANSPORTER-RELATED"/>
    <property type="match status" value="1"/>
</dbReference>
<proteinExistence type="predicted"/>
<keyword evidence="8" id="KW-1185">Reference proteome</keyword>
<evidence type="ECO:0000256" key="1">
    <source>
        <dbReference type="ARBA" id="ARBA00004651"/>
    </source>
</evidence>
<feature type="transmembrane region" description="Helical" evidence="6">
    <location>
        <begin position="38"/>
        <end position="62"/>
    </location>
</feature>
<evidence type="ECO:0000256" key="3">
    <source>
        <dbReference type="ARBA" id="ARBA00022692"/>
    </source>
</evidence>
<feature type="transmembrane region" description="Helical" evidence="6">
    <location>
        <begin position="74"/>
        <end position="100"/>
    </location>
</feature>
<feature type="transmembrane region" description="Helical" evidence="6">
    <location>
        <begin position="5"/>
        <end position="26"/>
    </location>
</feature>
<evidence type="ECO:0000256" key="4">
    <source>
        <dbReference type="ARBA" id="ARBA00022989"/>
    </source>
</evidence>
<keyword evidence="4 6" id="KW-1133">Transmembrane helix</keyword>
<feature type="transmembrane region" description="Helical" evidence="6">
    <location>
        <begin position="385"/>
        <end position="403"/>
    </location>
</feature>
<feature type="transmembrane region" description="Helical" evidence="6">
    <location>
        <begin position="360"/>
        <end position="379"/>
    </location>
</feature>
<name>A0A7W9F1F6_9RHOB</name>
<reference evidence="7 8" key="1">
    <citation type="submission" date="2020-08" db="EMBL/GenBank/DDBJ databases">
        <title>Genomic Encyclopedia of Type Strains, Phase IV (KMG-IV): sequencing the most valuable type-strain genomes for metagenomic binning, comparative biology and taxonomic classification.</title>
        <authorList>
            <person name="Goeker M."/>
        </authorList>
    </citation>
    <scope>NUCLEOTIDE SEQUENCE [LARGE SCALE GENOMIC DNA]</scope>
    <source>
        <strain evidence="7 8">DSM 101064</strain>
    </source>
</reference>
<gene>
    <name evidence="7" type="ORF">FHS72_003558</name>
</gene>
<dbReference type="InterPro" id="IPR002797">
    <property type="entry name" value="Polysacc_synth"/>
</dbReference>
<evidence type="ECO:0000313" key="7">
    <source>
        <dbReference type="EMBL" id="MBB5723911.1"/>
    </source>
</evidence>
<comment type="caution">
    <text evidence="7">The sequence shown here is derived from an EMBL/GenBank/DDBJ whole genome shotgun (WGS) entry which is preliminary data.</text>
</comment>
<feature type="transmembrane region" description="Helical" evidence="6">
    <location>
        <begin position="330"/>
        <end position="353"/>
    </location>
</feature>
<feature type="transmembrane region" description="Helical" evidence="6">
    <location>
        <begin position="290"/>
        <end position="318"/>
    </location>
</feature>
<feature type="transmembrane region" description="Helical" evidence="6">
    <location>
        <begin position="217"/>
        <end position="240"/>
    </location>
</feature>
<keyword evidence="2" id="KW-1003">Cell membrane</keyword>
<dbReference type="GO" id="GO:0005886">
    <property type="term" value="C:plasma membrane"/>
    <property type="evidence" value="ECO:0007669"/>
    <property type="project" value="UniProtKB-SubCell"/>
</dbReference>
<evidence type="ECO:0000256" key="2">
    <source>
        <dbReference type="ARBA" id="ARBA00022475"/>
    </source>
</evidence>
<keyword evidence="3 6" id="KW-0812">Transmembrane</keyword>
<comment type="subcellular location">
    <subcellularLocation>
        <location evidence="1">Cell membrane</location>
        <topology evidence="1">Multi-pass membrane protein</topology>
    </subcellularLocation>
</comment>
<dbReference type="EMBL" id="JACIJM010000016">
    <property type="protein sequence ID" value="MBB5723911.1"/>
    <property type="molecule type" value="Genomic_DNA"/>
</dbReference>
<accession>A0A7W9F1F6</accession>
<dbReference type="RefSeq" id="WP_183531023.1">
    <property type="nucleotide sequence ID" value="NZ_JACIJM010000016.1"/>
</dbReference>
<dbReference type="AlphaFoldDB" id="A0A7W9F1F6"/>
<organism evidence="7 8">
    <name type="scientific">Yoonia ponticola</name>
    <dbReference type="NCBI Taxonomy" id="1524255"/>
    <lineage>
        <taxon>Bacteria</taxon>
        <taxon>Pseudomonadati</taxon>
        <taxon>Pseudomonadota</taxon>
        <taxon>Alphaproteobacteria</taxon>
        <taxon>Rhodobacterales</taxon>
        <taxon>Paracoccaceae</taxon>
        <taxon>Yoonia</taxon>
    </lineage>
</organism>
<evidence type="ECO:0000256" key="5">
    <source>
        <dbReference type="ARBA" id="ARBA00023136"/>
    </source>
</evidence>
<feature type="transmembrane region" description="Helical" evidence="6">
    <location>
        <begin position="162"/>
        <end position="185"/>
    </location>
</feature>
<dbReference type="InterPro" id="IPR050833">
    <property type="entry name" value="Poly_Biosynth_Transport"/>
</dbReference>
<evidence type="ECO:0000256" key="6">
    <source>
        <dbReference type="SAM" id="Phobius"/>
    </source>
</evidence>
<protein>
    <submittedName>
        <fullName evidence="7">O-antigen/teichoic acid export membrane protein</fullName>
    </submittedName>
</protein>
<dbReference type="Pfam" id="PF01943">
    <property type="entry name" value="Polysacc_synt"/>
    <property type="match status" value="1"/>
</dbReference>
<evidence type="ECO:0000313" key="8">
    <source>
        <dbReference type="Proteomes" id="UP000535415"/>
    </source>
</evidence>
<feature type="transmembrane region" description="Helical" evidence="6">
    <location>
        <begin position="246"/>
        <end position="269"/>
    </location>
</feature>
<dbReference type="Proteomes" id="UP000535415">
    <property type="component" value="Unassembled WGS sequence"/>
</dbReference>
<keyword evidence="5 6" id="KW-0472">Membrane</keyword>
<sequence length="412" mass="45932">MKKHFLLSLIANVLRVVLGFLFFWQISQVLGLSELGGYLYVTTAVGYFGTIIDYGFNLFVLNTASRAVGRARSLFLRIVLSKLTLTFVCLIALSGLYGVAFSQQGLIVTALFFIIVVLMSFSGLLLQFFKALGRFEYELFSVVIMNTLQVGILFVLREDITLVGVGLIVLIVRILVLAFQLIAFLKLTKEQDWGSVTGNSQQLLFGIVADFRNNAKYALFSVFGAIFLSIDLVIMGFLLGPESVSIYGTAMKVILALILFFEVLNGTFTPRLARLQETNSARLSYEVKRFYWIMGSMAFLCFLVAFTLGPPAIVWAFGPEFEASGDLVRILALVFVFRVTEMTTGPMLTIYGLQSYRARAMVIVLPVHIGLNMILQSTFGVEGAVVTLAISFFTLFILNSFYLRRNRPKALF</sequence>
<feature type="transmembrane region" description="Helical" evidence="6">
    <location>
        <begin position="106"/>
        <end position="126"/>
    </location>
</feature>
<feature type="transmembrane region" description="Helical" evidence="6">
    <location>
        <begin position="138"/>
        <end position="156"/>
    </location>
</feature>